<accession>A0AAV7WXD1</accession>
<comment type="caution">
    <text evidence="2">The sequence shown here is derived from an EMBL/GenBank/DDBJ whole genome shotgun (WGS) entry which is preliminary data.</text>
</comment>
<evidence type="ECO:0000313" key="3">
    <source>
        <dbReference type="Proteomes" id="UP001066276"/>
    </source>
</evidence>
<feature type="compositionally biased region" description="Basic residues" evidence="1">
    <location>
        <begin position="29"/>
        <end position="41"/>
    </location>
</feature>
<gene>
    <name evidence="2" type="ORF">NDU88_004975</name>
</gene>
<reference evidence="2" key="1">
    <citation type="journal article" date="2022" name="bioRxiv">
        <title>Sequencing and chromosome-scale assembly of the giantPleurodeles waltlgenome.</title>
        <authorList>
            <person name="Brown T."/>
            <person name="Elewa A."/>
            <person name="Iarovenko S."/>
            <person name="Subramanian E."/>
            <person name="Araus A.J."/>
            <person name="Petzold A."/>
            <person name="Susuki M."/>
            <person name="Suzuki K.-i.T."/>
            <person name="Hayashi T."/>
            <person name="Toyoda A."/>
            <person name="Oliveira C."/>
            <person name="Osipova E."/>
            <person name="Leigh N.D."/>
            <person name="Simon A."/>
            <person name="Yun M.H."/>
        </authorList>
    </citation>
    <scope>NUCLEOTIDE SEQUENCE</scope>
    <source>
        <strain evidence="2">20211129_DDA</strain>
        <tissue evidence="2">Liver</tissue>
    </source>
</reference>
<dbReference type="AlphaFoldDB" id="A0AAV7WXD1"/>
<proteinExistence type="predicted"/>
<keyword evidence="3" id="KW-1185">Reference proteome</keyword>
<dbReference type="EMBL" id="JANPWB010000001">
    <property type="protein sequence ID" value="KAJ1217381.1"/>
    <property type="molecule type" value="Genomic_DNA"/>
</dbReference>
<feature type="region of interest" description="Disordered" evidence="1">
    <location>
        <begin position="20"/>
        <end position="47"/>
    </location>
</feature>
<protein>
    <submittedName>
        <fullName evidence="2">Uncharacterized protein</fullName>
    </submittedName>
</protein>
<evidence type="ECO:0000313" key="2">
    <source>
        <dbReference type="EMBL" id="KAJ1217381.1"/>
    </source>
</evidence>
<sequence length="95" mass="10403">MRTGPRPLLRFQLRRLDRKGLIGSPGARQTHRVLRSGHRIRPPPPAGRSFCSCCGLLSSKVMALKGRRGSGAASLPLLAAPSTRAAARFHKRPWL</sequence>
<dbReference type="Proteomes" id="UP001066276">
    <property type="component" value="Chromosome 1_1"/>
</dbReference>
<organism evidence="2 3">
    <name type="scientific">Pleurodeles waltl</name>
    <name type="common">Iberian ribbed newt</name>
    <dbReference type="NCBI Taxonomy" id="8319"/>
    <lineage>
        <taxon>Eukaryota</taxon>
        <taxon>Metazoa</taxon>
        <taxon>Chordata</taxon>
        <taxon>Craniata</taxon>
        <taxon>Vertebrata</taxon>
        <taxon>Euteleostomi</taxon>
        <taxon>Amphibia</taxon>
        <taxon>Batrachia</taxon>
        <taxon>Caudata</taxon>
        <taxon>Salamandroidea</taxon>
        <taxon>Salamandridae</taxon>
        <taxon>Pleurodelinae</taxon>
        <taxon>Pleurodeles</taxon>
    </lineage>
</organism>
<name>A0AAV7WXD1_PLEWA</name>
<evidence type="ECO:0000256" key="1">
    <source>
        <dbReference type="SAM" id="MobiDB-lite"/>
    </source>
</evidence>